<dbReference type="Proteomes" id="UP000010116">
    <property type="component" value="Unassembled WGS sequence"/>
</dbReference>
<protein>
    <submittedName>
        <fullName evidence="1">Apoptosis inducing membrane protein</fullName>
    </submittedName>
</protein>
<evidence type="ECO:0000313" key="1">
    <source>
        <dbReference type="EMBL" id="EJP73272.1"/>
    </source>
</evidence>
<organism evidence="1 2">
    <name type="scientific">SAR86 cluster bacterium SAR86B</name>
    <dbReference type="NCBI Taxonomy" id="1123867"/>
    <lineage>
        <taxon>Bacteria</taxon>
        <taxon>Pseudomonadati</taxon>
        <taxon>Pseudomonadota</taxon>
        <taxon>Gammaproteobacteria</taxon>
        <taxon>SAR86 cluster</taxon>
    </lineage>
</organism>
<dbReference type="EMBL" id="JH611173">
    <property type="protein sequence ID" value="EJP73272.1"/>
    <property type="molecule type" value="Genomic_DNA"/>
</dbReference>
<evidence type="ECO:0000313" key="2">
    <source>
        <dbReference type="Proteomes" id="UP000010116"/>
    </source>
</evidence>
<name>J4V432_9GAMM</name>
<dbReference type="AlphaFoldDB" id="J4V432"/>
<sequence length="94" mass="9597">MAKYITLDTANDGNVHINTDQILYAETASSTAGDIYLSNGTHKLTVTGTGLTSGFAENVNTALVTAAETSWTNAAVAVSKDGGLVFTSIAIGTV</sequence>
<dbReference type="HOGENOM" id="CLU_2384472_0_0_6"/>
<proteinExistence type="predicted"/>
<reference evidence="1 2" key="1">
    <citation type="journal article" date="2012" name="ISME J.">
        <title>Genomic insights to SAR86, an abundant and uncultivated marine bacterial lineage.</title>
        <authorList>
            <person name="Dupont C.L."/>
            <person name="Rusch D.B."/>
            <person name="Yooseph S."/>
            <person name="Lombardo M.J."/>
            <person name="Richter R.A."/>
            <person name="Valas R."/>
            <person name="Novotny M."/>
            <person name="Yee-Greenbaum J."/>
            <person name="Selengut J.D."/>
            <person name="Haft D.H."/>
            <person name="Halpern A.L."/>
            <person name="Lasken R.S."/>
            <person name="Nealson K."/>
            <person name="Friedman R."/>
            <person name="Venter J.C."/>
        </authorList>
    </citation>
    <scope>NUCLEOTIDE SEQUENCE [LARGE SCALE GENOMIC DNA]</scope>
</reference>
<gene>
    <name evidence="1" type="ORF">NT02SARS_1626</name>
</gene>
<accession>J4V432</accession>